<dbReference type="PROSITE" id="PS00137">
    <property type="entry name" value="SUBTILASE_HIS"/>
    <property type="match status" value="1"/>
</dbReference>
<keyword evidence="4 5" id="KW-0720">Serine protease</keyword>
<feature type="active site" description="Charge relay system" evidence="5">
    <location>
        <position position="220"/>
    </location>
</feature>
<dbReference type="InterPro" id="IPR022398">
    <property type="entry name" value="Peptidase_S8_His-AS"/>
</dbReference>
<dbReference type="Proteomes" id="UP000440513">
    <property type="component" value="Unassembled WGS sequence"/>
</dbReference>
<evidence type="ECO:0000256" key="2">
    <source>
        <dbReference type="ARBA" id="ARBA00022670"/>
    </source>
</evidence>
<dbReference type="PROSITE" id="PS51892">
    <property type="entry name" value="SUBTILASE"/>
    <property type="match status" value="1"/>
</dbReference>
<organism evidence="7 8">
    <name type="scientific">Oliverpabstia intestinalis</name>
    <dbReference type="NCBI Taxonomy" id="2606633"/>
    <lineage>
        <taxon>Bacteria</taxon>
        <taxon>Bacillati</taxon>
        <taxon>Bacillota</taxon>
        <taxon>Clostridia</taxon>
        <taxon>Lachnospirales</taxon>
        <taxon>Lachnospiraceae</taxon>
        <taxon>Oliverpabstia</taxon>
    </lineage>
</organism>
<comment type="caution">
    <text evidence="7">The sequence shown here is derived from an EMBL/GenBank/DDBJ whole genome shotgun (WGS) entry which is preliminary data.</text>
</comment>
<dbReference type="InterPro" id="IPR015500">
    <property type="entry name" value="Peptidase_S8_subtilisin-rel"/>
</dbReference>
<evidence type="ECO:0000313" key="7">
    <source>
        <dbReference type="EMBL" id="MST65414.1"/>
    </source>
</evidence>
<evidence type="ECO:0000256" key="3">
    <source>
        <dbReference type="ARBA" id="ARBA00022801"/>
    </source>
</evidence>
<proteinExistence type="inferred from homology"/>
<accession>A0A7X2P0U8</accession>
<dbReference type="EMBL" id="VUMS01000002">
    <property type="protein sequence ID" value="MST65414.1"/>
    <property type="molecule type" value="Genomic_DNA"/>
</dbReference>
<protein>
    <submittedName>
        <fullName evidence="7">S8 family peptidase</fullName>
    </submittedName>
</protein>
<reference evidence="7 8" key="1">
    <citation type="submission" date="2019-08" db="EMBL/GenBank/DDBJ databases">
        <title>In-depth cultivation of the pig gut microbiome towards novel bacterial diversity and tailored functional studies.</title>
        <authorList>
            <person name="Wylensek D."/>
            <person name="Hitch T.C.A."/>
            <person name="Clavel T."/>
        </authorList>
    </citation>
    <scope>NUCLEOTIDE SEQUENCE [LARGE SCALE GENOMIC DNA]</scope>
    <source>
        <strain evidence="7 8">BSM-380-WT-5A</strain>
    </source>
</reference>
<feature type="domain" description="Peptidase S8/S53" evidence="6">
    <location>
        <begin position="443"/>
        <end position="598"/>
    </location>
</feature>
<dbReference type="PANTHER" id="PTHR43806">
    <property type="entry name" value="PEPTIDASE S8"/>
    <property type="match status" value="1"/>
</dbReference>
<dbReference type="InterPro" id="IPR050131">
    <property type="entry name" value="Peptidase_S8_subtilisin-like"/>
</dbReference>
<evidence type="ECO:0000256" key="1">
    <source>
        <dbReference type="ARBA" id="ARBA00011073"/>
    </source>
</evidence>
<feature type="domain" description="Peptidase S8/S53" evidence="6">
    <location>
        <begin position="143"/>
        <end position="343"/>
    </location>
</feature>
<dbReference type="AlphaFoldDB" id="A0A7X2P0U8"/>
<evidence type="ECO:0000313" key="8">
    <source>
        <dbReference type="Proteomes" id="UP000440513"/>
    </source>
</evidence>
<dbReference type="PIRSF" id="PIRSF037894">
    <property type="entry name" value="Subtilisin_rel_CspABC"/>
    <property type="match status" value="1"/>
</dbReference>
<dbReference type="SUPFAM" id="SSF52743">
    <property type="entry name" value="Subtilisin-like"/>
    <property type="match status" value="1"/>
</dbReference>
<dbReference type="CDD" id="cd07478">
    <property type="entry name" value="Peptidases_S8_CspA-like"/>
    <property type="match status" value="1"/>
</dbReference>
<sequence length="612" mass="67797">MATPIPVPVHVFVYIENPAFFLWYDIKGERESGNGAYSKKKTNRYDMSQHQDAIYANDRIDLILPYGKIDEEFYQQIIAPYEPTVINDQFVVIHIPIRPNGLLENIRFVYSLVPNLYVPLDTTSLEVSGILQTQNQPGLNLHGKNVLLGFVDTGINYTHPAFLSADGQTRIVEIWDQTVPSSTGDGPFGYGTVYTAEQIQEAVNLENPLSLVPVTDPEGHGTFIAGVAAGSENRQQEFIGAANEAQIAAVKLKEAKQPLQNFYFYSGEKPVYQENDIMTGIQYLVELAERLQLPLVLCLALGSNQGDHMGYTPLDLTLRRLDTVPGIVCVTAAGNEAGKAHHYLGNVTGYTQPTSVEILVPEGCPGFFAELWGFPPELFSVGFRSPSGEIIPRIPARLGQMQNIPLFLDRTHIELYYEVIQSTSGSQLIFLRFVMPTPGIWTIQVYASGNTRSEFHLWLPISGFVSSNIIFLMPDPYTTITAPGNSPYVITAGAYDAYSKSIYLNSGRGYTRNQQVKPDLCAPGVKVSGPGIRDSYVQRDGTSVAAALTAGSCALLMEWGQKLPVPRYLSTYEMKNLLIRGAIRNPDLFYPNREWGYGTLDVYQVFRAISTT</sequence>
<dbReference type="Gene3D" id="3.40.50.200">
    <property type="entry name" value="Peptidase S8/S53 domain"/>
    <property type="match status" value="1"/>
</dbReference>
<keyword evidence="3 5" id="KW-0378">Hydrolase</keyword>
<dbReference type="Pfam" id="PF00082">
    <property type="entry name" value="Peptidase_S8"/>
    <property type="match status" value="2"/>
</dbReference>
<feature type="active site" description="Charge relay system" evidence="5">
    <location>
        <position position="543"/>
    </location>
</feature>
<comment type="similarity">
    <text evidence="1 5">Belongs to the peptidase S8 family.</text>
</comment>
<name>A0A7X2P0U8_9FIRM</name>
<evidence type="ECO:0000259" key="6">
    <source>
        <dbReference type="Pfam" id="PF00082"/>
    </source>
</evidence>
<keyword evidence="2 5" id="KW-0645">Protease</keyword>
<evidence type="ECO:0000256" key="4">
    <source>
        <dbReference type="ARBA" id="ARBA00022825"/>
    </source>
</evidence>
<dbReference type="InterPro" id="IPR000209">
    <property type="entry name" value="Peptidase_S8/S53_dom"/>
</dbReference>
<evidence type="ECO:0000256" key="5">
    <source>
        <dbReference type="PROSITE-ProRule" id="PRU01240"/>
    </source>
</evidence>
<dbReference type="InterPro" id="IPR017310">
    <property type="entry name" value="Pept_S8A_subtilisin_clostridia"/>
</dbReference>
<gene>
    <name evidence="7" type="ORF">FYJ57_01385</name>
</gene>
<dbReference type="GO" id="GO:0006508">
    <property type="term" value="P:proteolysis"/>
    <property type="evidence" value="ECO:0007669"/>
    <property type="project" value="UniProtKB-KW"/>
</dbReference>
<dbReference type="Gene3D" id="2.60.120.1290">
    <property type="match status" value="1"/>
</dbReference>
<keyword evidence="8" id="KW-1185">Reference proteome</keyword>
<dbReference type="InterPro" id="IPR036852">
    <property type="entry name" value="Peptidase_S8/S53_dom_sf"/>
</dbReference>
<feature type="active site" description="Charge relay system" evidence="5">
    <location>
        <position position="152"/>
    </location>
</feature>
<dbReference type="PRINTS" id="PR00723">
    <property type="entry name" value="SUBTILISIN"/>
</dbReference>
<dbReference type="GO" id="GO:0004252">
    <property type="term" value="F:serine-type endopeptidase activity"/>
    <property type="evidence" value="ECO:0007669"/>
    <property type="project" value="UniProtKB-UniRule"/>
</dbReference>
<dbReference type="InterPro" id="IPR034045">
    <property type="entry name" value="Pep_S8_CspA-like"/>
</dbReference>
<dbReference type="PANTHER" id="PTHR43806:SF11">
    <property type="entry name" value="CEREVISIN-RELATED"/>
    <property type="match status" value="1"/>
</dbReference>